<dbReference type="GO" id="GO:0006543">
    <property type="term" value="P:L-glutamine catabolic process"/>
    <property type="evidence" value="ECO:0007669"/>
    <property type="project" value="UniProtKB-UniRule"/>
</dbReference>
<dbReference type="GO" id="GO:0016740">
    <property type="term" value="F:transferase activity"/>
    <property type="evidence" value="ECO:0007669"/>
    <property type="project" value="UniProtKB-KW"/>
</dbReference>
<dbReference type="GO" id="GO:0036381">
    <property type="term" value="F:pyridoxal 5'-phosphate synthase (glutamine hydrolysing) activity"/>
    <property type="evidence" value="ECO:0007669"/>
    <property type="project" value="UniProtKB-UniRule"/>
</dbReference>
<evidence type="ECO:0000256" key="7">
    <source>
        <dbReference type="ARBA" id="ARBA00049534"/>
    </source>
</evidence>
<dbReference type="STRING" id="640132.Srot_1446"/>
<dbReference type="PROSITE" id="PS51274">
    <property type="entry name" value="GATASE_COBBQ"/>
    <property type="match status" value="1"/>
</dbReference>
<proteinExistence type="inferred from homology"/>
<protein>
    <recommendedName>
        <fullName evidence="10">Pyridoxal 5'-phosphate synthase subunit PdxT</fullName>
        <ecNumber evidence="10">4.3.3.6</ecNumber>
    </recommendedName>
    <alternativeName>
        <fullName evidence="10">Pdx2</fullName>
    </alternativeName>
    <alternativeName>
        <fullName evidence="10">Pyridoxal 5'-phosphate synthase glutaminase subunit</fullName>
        <ecNumber evidence="10">3.5.1.2</ecNumber>
    </alternativeName>
</protein>
<dbReference type="NCBIfam" id="TIGR03800">
    <property type="entry name" value="PLP_synth_Pdx2"/>
    <property type="match status" value="1"/>
</dbReference>
<dbReference type="UniPathway" id="UPA00245"/>
<dbReference type="InterPro" id="IPR021196">
    <property type="entry name" value="PdxT/SNO_CS"/>
</dbReference>
<dbReference type="HOGENOM" id="CLU_069674_2_0_11"/>
<dbReference type="PANTHER" id="PTHR31559">
    <property type="entry name" value="PYRIDOXAL 5'-PHOSPHATE SYNTHASE SUBUNIT SNO"/>
    <property type="match status" value="1"/>
</dbReference>
<comment type="catalytic activity">
    <reaction evidence="6 10">
        <text>aldehydo-D-ribose 5-phosphate + D-glyceraldehyde 3-phosphate + L-glutamine = pyridoxal 5'-phosphate + L-glutamate + phosphate + 3 H2O + H(+)</text>
        <dbReference type="Rhea" id="RHEA:31507"/>
        <dbReference type="ChEBI" id="CHEBI:15377"/>
        <dbReference type="ChEBI" id="CHEBI:15378"/>
        <dbReference type="ChEBI" id="CHEBI:29985"/>
        <dbReference type="ChEBI" id="CHEBI:43474"/>
        <dbReference type="ChEBI" id="CHEBI:58273"/>
        <dbReference type="ChEBI" id="CHEBI:58359"/>
        <dbReference type="ChEBI" id="CHEBI:59776"/>
        <dbReference type="ChEBI" id="CHEBI:597326"/>
        <dbReference type="EC" id="4.3.3.6"/>
    </reaction>
</comment>
<evidence type="ECO:0000256" key="6">
    <source>
        <dbReference type="ARBA" id="ARBA00047992"/>
    </source>
</evidence>
<evidence type="ECO:0000256" key="4">
    <source>
        <dbReference type="ARBA" id="ARBA00022962"/>
    </source>
</evidence>
<evidence type="ECO:0000256" key="8">
    <source>
        <dbReference type="ARBA" id="ARBA00054599"/>
    </source>
</evidence>
<keyword evidence="4 10" id="KW-0315">Glutamine amidotransferase</keyword>
<dbReference type="PANTHER" id="PTHR31559:SF0">
    <property type="entry name" value="PYRIDOXAL 5'-PHOSPHATE SYNTHASE SUBUNIT SNO1-RELATED"/>
    <property type="match status" value="1"/>
</dbReference>
<dbReference type="PROSITE" id="PS01236">
    <property type="entry name" value="PDXT_SNO_1"/>
    <property type="match status" value="1"/>
</dbReference>
<evidence type="ECO:0000256" key="9">
    <source>
        <dbReference type="ARBA" id="ARBA00064749"/>
    </source>
</evidence>
<dbReference type="SUPFAM" id="SSF52317">
    <property type="entry name" value="Class I glutamine amidotransferase-like"/>
    <property type="match status" value="1"/>
</dbReference>
<keyword evidence="13" id="KW-0808">Transferase</keyword>
<evidence type="ECO:0000256" key="12">
    <source>
        <dbReference type="PIRSR" id="PIRSR005639-2"/>
    </source>
</evidence>
<evidence type="ECO:0000313" key="13">
    <source>
        <dbReference type="EMBL" id="ADG97909.1"/>
    </source>
</evidence>
<dbReference type="GO" id="GO:0005829">
    <property type="term" value="C:cytosol"/>
    <property type="evidence" value="ECO:0007669"/>
    <property type="project" value="TreeGrafter"/>
</dbReference>
<comment type="function">
    <text evidence="8 10">Catalyzes the hydrolysis of glutamine to glutamate and ammonia as part of the biosynthesis of pyridoxal 5'-phosphate. The resulting ammonia molecule is channeled to the active site of PdxS.</text>
</comment>
<dbReference type="CDD" id="cd01749">
    <property type="entry name" value="GATase1_PB"/>
    <property type="match status" value="1"/>
</dbReference>
<comment type="catalytic activity">
    <reaction evidence="7 10">
        <text>L-glutamine + H2O = L-glutamate + NH4(+)</text>
        <dbReference type="Rhea" id="RHEA:15889"/>
        <dbReference type="ChEBI" id="CHEBI:15377"/>
        <dbReference type="ChEBI" id="CHEBI:28938"/>
        <dbReference type="ChEBI" id="CHEBI:29985"/>
        <dbReference type="ChEBI" id="CHEBI:58359"/>
        <dbReference type="EC" id="3.5.1.2"/>
    </reaction>
</comment>
<dbReference type="eggNOG" id="COG0311">
    <property type="taxonomic scope" value="Bacteria"/>
</dbReference>
<dbReference type="GO" id="GO:1903600">
    <property type="term" value="C:glutaminase complex"/>
    <property type="evidence" value="ECO:0007669"/>
    <property type="project" value="TreeGrafter"/>
</dbReference>
<dbReference type="EC" id="4.3.3.6" evidence="10"/>
<evidence type="ECO:0000256" key="2">
    <source>
        <dbReference type="ARBA" id="ARBA00022801"/>
    </source>
</evidence>
<accession>D6Z7H9</accession>
<keyword evidence="3 10" id="KW-0663">Pyridoxal phosphate</keyword>
<evidence type="ECO:0000256" key="5">
    <source>
        <dbReference type="ARBA" id="ARBA00023239"/>
    </source>
</evidence>
<dbReference type="EC" id="3.5.1.2" evidence="10"/>
<evidence type="ECO:0000256" key="10">
    <source>
        <dbReference type="HAMAP-Rule" id="MF_01615"/>
    </source>
</evidence>
<organism evidence="13 14">
    <name type="scientific">Segniliparus rotundus (strain ATCC BAA-972 / CDC 1076 / CIP 108378 / DSM 44985 / JCM 13578)</name>
    <dbReference type="NCBI Taxonomy" id="640132"/>
    <lineage>
        <taxon>Bacteria</taxon>
        <taxon>Bacillati</taxon>
        <taxon>Actinomycetota</taxon>
        <taxon>Actinomycetes</taxon>
        <taxon>Mycobacteriales</taxon>
        <taxon>Segniliparaceae</taxon>
        <taxon>Segniliparus</taxon>
    </lineage>
</organism>
<evidence type="ECO:0000256" key="3">
    <source>
        <dbReference type="ARBA" id="ARBA00022898"/>
    </source>
</evidence>
<comment type="similarity">
    <text evidence="1 10">Belongs to the glutaminase PdxT/SNO family.</text>
</comment>
<dbReference type="Pfam" id="PF01174">
    <property type="entry name" value="SNO"/>
    <property type="match status" value="1"/>
</dbReference>
<dbReference type="KEGG" id="srt:Srot_1446"/>
<dbReference type="EMBL" id="CP001958">
    <property type="protein sequence ID" value="ADG97909.1"/>
    <property type="molecule type" value="Genomic_DNA"/>
</dbReference>
<evidence type="ECO:0000256" key="11">
    <source>
        <dbReference type="PIRSR" id="PIRSR005639-1"/>
    </source>
</evidence>
<feature type="active site" description="Nucleophile" evidence="10 11">
    <location>
        <position position="83"/>
    </location>
</feature>
<keyword evidence="2 10" id="KW-0378">Hydrolase</keyword>
<dbReference type="FunFam" id="3.40.50.880:FF:000010">
    <property type="entry name" value="uncharacterized protein LOC100176842 isoform X2"/>
    <property type="match status" value="1"/>
</dbReference>
<dbReference type="HAMAP" id="MF_01615">
    <property type="entry name" value="PdxT"/>
    <property type="match status" value="1"/>
</dbReference>
<name>D6Z7H9_SEGRD</name>
<comment type="subunit">
    <text evidence="9 10">In the presence of PdxS, forms a dodecamer of heterodimers. Only shows activity in the heterodimer.</text>
</comment>
<keyword evidence="14" id="KW-1185">Reference proteome</keyword>
<dbReference type="PIRSF" id="PIRSF005639">
    <property type="entry name" value="Glut_amidoT_SNO"/>
    <property type="match status" value="1"/>
</dbReference>
<keyword evidence="5 10" id="KW-0456">Lyase</keyword>
<feature type="binding site" evidence="10 12">
    <location>
        <begin position="51"/>
        <end position="53"/>
    </location>
    <ligand>
        <name>L-glutamine</name>
        <dbReference type="ChEBI" id="CHEBI:58359"/>
    </ligand>
</feature>
<feature type="binding site" evidence="10 12">
    <location>
        <begin position="141"/>
        <end position="142"/>
    </location>
    <ligand>
        <name>L-glutamine</name>
        <dbReference type="ChEBI" id="CHEBI:58359"/>
    </ligand>
</feature>
<reference evidence="13 14" key="1">
    <citation type="journal article" date="2010" name="Stand. Genomic Sci.">
        <title>Complete genome sequence of Segniliparus rotundus type strain (CDC 1076).</title>
        <authorList>
            <person name="Sikorski J."/>
            <person name="Lapidus A."/>
            <person name="Copeland A."/>
            <person name="Misra M."/>
            <person name="Glavina Del Rio T."/>
            <person name="Nolan M."/>
            <person name="Lucas S."/>
            <person name="Chen F."/>
            <person name="Tice H."/>
            <person name="Cheng J.F."/>
            <person name="Jando M."/>
            <person name="Schneider S."/>
            <person name="Bruce D."/>
            <person name="Goodwin L."/>
            <person name="Pitluck S."/>
            <person name="Liolios K."/>
            <person name="Mikhailova N."/>
            <person name="Pati A."/>
            <person name="Ivanova N."/>
            <person name="Mavromatis K."/>
            <person name="Chen A."/>
            <person name="Palaniappan K."/>
            <person name="Chertkov O."/>
            <person name="Land M."/>
            <person name="Hauser L."/>
            <person name="Chang Y.J."/>
            <person name="Jeffries C.D."/>
            <person name="Brettin T."/>
            <person name="Detter J.C."/>
            <person name="Han C."/>
            <person name="Rohde M."/>
            <person name="Goker M."/>
            <person name="Bristow J."/>
            <person name="Eisen J.A."/>
            <person name="Markowitz V."/>
            <person name="Hugenholtz P."/>
            <person name="Kyrpides N.C."/>
            <person name="Klenk H.P."/>
        </authorList>
    </citation>
    <scope>NUCLEOTIDE SEQUENCE [LARGE SCALE GENOMIC DNA]</scope>
    <source>
        <strain evidence="14">ATCC BAA-972 / CDC 1076 / CIP 108378 / DSM 44985 / JCM 13578</strain>
    </source>
</reference>
<dbReference type="GO" id="GO:0004359">
    <property type="term" value="F:glutaminase activity"/>
    <property type="evidence" value="ECO:0007669"/>
    <property type="project" value="UniProtKB-UniRule"/>
</dbReference>
<dbReference type="GO" id="GO:0042823">
    <property type="term" value="P:pyridoxal phosphate biosynthetic process"/>
    <property type="evidence" value="ECO:0007669"/>
    <property type="project" value="UniProtKB-UniRule"/>
</dbReference>
<dbReference type="Gene3D" id="3.40.50.880">
    <property type="match status" value="1"/>
</dbReference>
<dbReference type="AlphaFoldDB" id="D6Z7H9"/>
<evidence type="ECO:0000256" key="1">
    <source>
        <dbReference type="ARBA" id="ARBA00008345"/>
    </source>
</evidence>
<evidence type="ECO:0000313" key="14">
    <source>
        <dbReference type="Proteomes" id="UP000002247"/>
    </source>
</evidence>
<dbReference type="PROSITE" id="PS51273">
    <property type="entry name" value="GATASE_TYPE_1"/>
    <property type="match status" value="1"/>
</dbReference>
<dbReference type="PROSITE" id="PS51130">
    <property type="entry name" value="PDXT_SNO_2"/>
    <property type="match status" value="1"/>
</dbReference>
<feature type="active site" description="Charge relay system" evidence="10 11">
    <location>
        <position position="185"/>
    </location>
</feature>
<dbReference type="GO" id="GO:0008614">
    <property type="term" value="P:pyridoxine metabolic process"/>
    <property type="evidence" value="ECO:0007669"/>
    <property type="project" value="TreeGrafter"/>
</dbReference>
<feature type="binding site" evidence="10 12">
    <location>
        <position position="112"/>
    </location>
    <ligand>
        <name>L-glutamine</name>
        <dbReference type="ChEBI" id="CHEBI:58359"/>
    </ligand>
</feature>
<comment type="pathway">
    <text evidence="10">Cofactor biosynthesis; pyridoxal 5'-phosphate biosynthesis.</text>
</comment>
<gene>
    <name evidence="10" type="primary">pdxT</name>
    <name evidence="13" type="ordered locus">Srot_1446</name>
</gene>
<sequence length="206" mass="21792">MPRMGFRVGVLALQGAVARHADAVRLAGAEPVLVRRPQELAEVDALILPGGESTAMTKLLGVSELAEPLAERLGAGMPAFGSCAGLILLAAGLEPPDGRTRNYGAIDIIARRNAFGRQVDSFEEELDVPELGPEPARAVFIRAPWVVRAGPGVRTLATVAADGAAEPRIVAAKQGNILVTAFHPELTTDIRWHSLFLSMARSSSRC</sequence>
<feature type="active site" description="Charge relay system" evidence="10 11">
    <location>
        <position position="183"/>
    </location>
</feature>
<dbReference type="InterPro" id="IPR002161">
    <property type="entry name" value="PdxT/SNO"/>
</dbReference>
<dbReference type="InterPro" id="IPR029062">
    <property type="entry name" value="Class_I_gatase-like"/>
</dbReference>
<dbReference type="Proteomes" id="UP000002247">
    <property type="component" value="Chromosome"/>
</dbReference>